<dbReference type="SUPFAM" id="SSF53335">
    <property type="entry name" value="S-adenosyl-L-methionine-dependent methyltransferases"/>
    <property type="match status" value="1"/>
</dbReference>
<keyword evidence="2" id="KW-0489">Methyltransferase</keyword>
<evidence type="ECO:0000256" key="1">
    <source>
        <dbReference type="ARBA" id="ARBA00010815"/>
    </source>
</evidence>
<dbReference type="Gene3D" id="3.40.50.150">
    <property type="entry name" value="Vaccinia Virus protein VP39"/>
    <property type="match status" value="1"/>
</dbReference>
<evidence type="ECO:0000256" key="2">
    <source>
        <dbReference type="ARBA" id="ARBA00022603"/>
    </source>
</evidence>
<comment type="similarity">
    <text evidence="1">Belongs to the CFA/CMAS family.</text>
</comment>
<protein>
    <submittedName>
        <fullName evidence="6">Cyclopropane-fatty-acyl-phospholipid synthase</fullName>
    </submittedName>
</protein>
<dbReference type="GO" id="GO:0032259">
    <property type="term" value="P:methylation"/>
    <property type="evidence" value="ECO:0007669"/>
    <property type="project" value="UniProtKB-KW"/>
</dbReference>
<evidence type="ECO:0000256" key="3">
    <source>
        <dbReference type="ARBA" id="ARBA00022679"/>
    </source>
</evidence>
<dbReference type="Pfam" id="PF02353">
    <property type="entry name" value="CMAS"/>
    <property type="match status" value="1"/>
</dbReference>
<dbReference type="PIRSF" id="PIRSF003085">
    <property type="entry name" value="CMAS"/>
    <property type="match status" value="1"/>
</dbReference>
<reference evidence="6" key="1">
    <citation type="journal article" date="2023" name="Mol. Phylogenet. Evol.">
        <title>Genome-scale phylogeny and comparative genomics of the fungal order Sordariales.</title>
        <authorList>
            <person name="Hensen N."/>
            <person name="Bonometti L."/>
            <person name="Westerberg I."/>
            <person name="Brannstrom I.O."/>
            <person name="Guillou S."/>
            <person name="Cros-Aarteil S."/>
            <person name="Calhoun S."/>
            <person name="Haridas S."/>
            <person name="Kuo A."/>
            <person name="Mondo S."/>
            <person name="Pangilinan J."/>
            <person name="Riley R."/>
            <person name="LaButti K."/>
            <person name="Andreopoulos B."/>
            <person name="Lipzen A."/>
            <person name="Chen C."/>
            <person name="Yan M."/>
            <person name="Daum C."/>
            <person name="Ng V."/>
            <person name="Clum A."/>
            <person name="Steindorff A."/>
            <person name="Ohm R.A."/>
            <person name="Martin F."/>
            <person name="Silar P."/>
            <person name="Natvig D.O."/>
            <person name="Lalanne C."/>
            <person name="Gautier V."/>
            <person name="Ament-Velasquez S.L."/>
            <person name="Kruys A."/>
            <person name="Hutchinson M.I."/>
            <person name="Powell A.J."/>
            <person name="Barry K."/>
            <person name="Miller A.N."/>
            <person name="Grigoriev I.V."/>
            <person name="Debuchy R."/>
            <person name="Gladieux P."/>
            <person name="Hiltunen Thoren M."/>
            <person name="Johannesson H."/>
        </authorList>
    </citation>
    <scope>NUCLEOTIDE SEQUENCE</scope>
    <source>
        <strain evidence="6">CBS 103.79</strain>
    </source>
</reference>
<evidence type="ECO:0000256" key="4">
    <source>
        <dbReference type="ARBA" id="ARBA00022691"/>
    </source>
</evidence>
<reference evidence="6" key="2">
    <citation type="submission" date="2023-05" db="EMBL/GenBank/DDBJ databases">
        <authorList>
            <consortium name="Lawrence Berkeley National Laboratory"/>
            <person name="Steindorff A."/>
            <person name="Hensen N."/>
            <person name="Bonometti L."/>
            <person name="Westerberg I."/>
            <person name="Brannstrom I.O."/>
            <person name="Guillou S."/>
            <person name="Cros-Aarteil S."/>
            <person name="Calhoun S."/>
            <person name="Haridas S."/>
            <person name="Kuo A."/>
            <person name="Mondo S."/>
            <person name="Pangilinan J."/>
            <person name="Riley R."/>
            <person name="Labutti K."/>
            <person name="Andreopoulos B."/>
            <person name="Lipzen A."/>
            <person name="Chen C."/>
            <person name="Yanf M."/>
            <person name="Daum C."/>
            <person name="Ng V."/>
            <person name="Clum A."/>
            <person name="Ohm R."/>
            <person name="Martin F."/>
            <person name="Silar P."/>
            <person name="Natvig D."/>
            <person name="Lalanne C."/>
            <person name="Gautier V."/>
            <person name="Ament-Velasquez S.L."/>
            <person name="Kruys A."/>
            <person name="Hutchinson M.I."/>
            <person name="Powell A.J."/>
            <person name="Barry K."/>
            <person name="Miller A.N."/>
            <person name="Grigoriev I.V."/>
            <person name="Debuchy R."/>
            <person name="Gladieux P."/>
            <person name="Thoren M.H."/>
            <person name="Johannesson H."/>
        </authorList>
    </citation>
    <scope>NUCLEOTIDE SEQUENCE</scope>
    <source>
        <strain evidence="6">CBS 103.79</strain>
    </source>
</reference>
<dbReference type="AlphaFoldDB" id="A0AAN6MIY6"/>
<dbReference type="Proteomes" id="UP001303889">
    <property type="component" value="Unassembled WGS sequence"/>
</dbReference>
<dbReference type="GO" id="GO:0008610">
    <property type="term" value="P:lipid biosynthetic process"/>
    <property type="evidence" value="ECO:0007669"/>
    <property type="project" value="InterPro"/>
</dbReference>
<dbReference type="CDD" id="cd02440">
    <property type="entry name" value="AdoMet_MTases"/>
    <property type="match status" value="1"/>
</dbReference>
<evidence type="ECO:0000256" key="5">
    <source>
        <dbReference type="ARBA" id="ARBA00023098"/>
    </source>
</evidence>
<sequence length="464" mass="50691">QYLRDKLGALAFDAAVAVARGAVLSLLSSIEVGTLVLVDEAYGERHVFGQLTTTSTTTGINGNRLGSKGYGDAPHVTLTVTSATFYLRLLLLADMGFAAAYLLAEVRCADLTGFFRLFIRNRAALNNGSTGWSSAVLVLLARSGGGNTMSNALLNAAAHYDLGNGMFAAFLSPDMTYSCPIWGSAGGAGFGGQDKEEEALEAAQMRKLHRVIGQARIKTSDHVLEIGTGWGSFAIEAVKATGCRVTTLTLSREQKAWAEERVRAKGLQDHVQVLLMDYRALPVPAVPYDKIVSIEMLEAVGKEFLGTYFGCVDKLLKREGGIAVFQCITMPEGRHQAYSQRTDFINEYIFPGGYLPSVTQLLNHIATESKGTLIVENVENIGGHYARTLRLWKEQFLARFDDKIRPALLEEHPGMGDDEVDVFRRKWEYYFTYSEAGFLTKTLGDVIITVGREGAMELMEGIPV</sequence>
<comment type="caution">
    <text evidence="6">The sequence shown here is derived from an EMBL/GenBank/DDBJ whole genome shotgun (WGS) entry which is preliminary data.</text>
</comment>
<keyword evidence="4" id="KW-0949">S-adenosyl-L-methionine</keyword>
<feature type="non-terminal residue" evidence="6">
    <location>
        <position position="1"/>
    </location>
</feature>
<organism evidence="6 7">
    <name type="scientific">Staphylotrichum tortipilum</name>
    <dbReference type="NCBI Taxonomy" id="2831512"/>
    <lineage>
        <taxon>Eukaryota</taxon>
        <taxon>Fungi</taxon>
        <taxon>Dikarya</taxon>
        <taxon>Ascomycota</taxon>
        <taxon>Pezizomycotina</taxon>
        <taxon>Sordariomycetes</taxon>
        <taxon>Sordariomycetidae</taxon>
        <taxon>Sordariales</taxon>
        <taxon>Chaetomiaceae</taxon>
        <taxon>Staphylotrichum</taxon>
    </lineage>
</organism>
<dbReference type="PANTHER" id="PTHR43667">
    <property type="entry name" value="CYCLOPROPANE-FATTY-ACYL-PHOSPHOLIPID SYNTHASE"/>
    <property type="match status" value="1"/>
</dbReference>
<dbReference type="InterPro" id="IPR003333">
    <property type="entry name" value="CMAS"/>
</dbReference>
<dbReference type="InterPro" id="IPR029063">
    <property type="entry name" value="SAM-dependent_MTases_sf"/>
</dbReference>
<evidence type="ECO:0000313" key="6">
    <source>
        <dbReference type="EMBL" id="KAK3901031.1"/>
    </source>
</evidence>
<dbReference type="GO" id="GO:0008168">
    <property type="term" value="F:methyltransferase activity"/>
    <property type="evidence" value="ECO:0007669"/>
    <property type="project" value="UniProtKB-KW"/>
</dbReference>
<evidence type="ECO:0000313" key="7">
    <source>
        <dbReference type="Proteomes" id="UP001303889"/>
    </source>
</evidence>
<keyword evidence="5" id="KW-0443">Lipid metabolism</keyword>
<accession>A0AAN6MIY6</accession>
<dbReference type="InterPro" id="IPR050723">
    <property type="entry name" value="CFA/CMAS"/>
</dbReference>
<gene>
    <name evidence="6" type="ORF">C8A05DRAFT_16737</name>
</gene>
<keyword evidence="7" id="KW-1185">Reference proteome</keyword>
<keyword evidence="3" id="KW-0808">Transferase</keyword>
<dbReference type="PANTHER" id="PTHR43667:SF2">
    <property type="entry name" value="FATTY ACID C-METHYL TRANSFERASE"/>
    <property type="match status" value="1"/>
</dbReference>
<dbReference type="EMBL" id="MU855616">
    <property type="protein sequence ID" value="KAK3901031.1"/>
    <property type="molecule type" value="Genomic_DNA"/>
</dbReference>
<name>A0AAN6MIY6_9PEZI</name>
<proteinExistence type="inferred from homology"/>